<reference evidence="1 2" key="1">
    <citation type="submission" date="2023-02" db="EMBL/GenBank/DDBJ databases">
        <title>Genome Sequence of L. cardiaca H63T.</title>
        <authorList>
            <person name="Lopez A.E."/>
            <person name="Cianciotto N.P."/>
        </authorList>
    </citation>
    <scope>NUCLEOTIDE SEQUENCE [LARGE SCALE GENOMIC DNA]</scope>
    <source>
        <strain evidence="1 2">H63</strain>
    </source>
</reference>
<accession>A0ABY8AUT0</accession>
<keyword evidence="2" id="KW-1185">Reference proteome</keyword>
<sequence length="126" mass="14333">MMLNLNSGIICDILLKVKQFQAKENVSFPEVTDDMDASYVLADYEDDLVYQEVVTAINNLRPDQQATLVALMYVGRGDYDKSEWEDAMLTAKEEWTTHTGQYLLSRPMMADDIERGLELLGISCNE</sequence>
<dbReference type="Pfam" id="PF12616">
    <property type="entry name" value="DUF3775"/>
    <property type="match status" value="1"/>
</dbReference>
<evidence type="ECO:0000313" key="2">
    <source>
        <dbReference type="Proteomes" id="UP001222087"/>
    </source>
</evidence>
<dbReference type="InterPro" id="IPR022254">
    <property type="entry name" value="DUF3775"/>
</dbReference>
<dbReference type="RefSeq" id="WP_275090263.1">
    <property type="nucleotide sequence ID" value="NZ_CP119078.1"/>
</dbReference>
<dbReference type="EMBL" id="CP119078">
    <property type="protein sequence ID" value="WED44445.1"/>
    <property type="molecule type" value="Genomic_DNA"/>
</dbReference>
<gene>
    <name evidence="1" type="ORF">PXX05_06585</name>
</gene>
<dbReference type="Proteomes" id="UP001222087">
    <property type="component" value="Chromosome"/>
</dbReference>
<proteinExistence type="predicted"/>
<name>A0ABY8AUT0_9GAMM</name>
<protein>
    <submittedName>
        <fullName evidence="1">DUF3775 domain-containing protein</fullName>
    </submittedName>
</protein>
<evidence type="ECO:0000313" key="1">
    <source>
        <dbReference type="EMBL" id="WED44445.1"/>
    </source>
</evidence>
<organism evidence="1 2">
    <name type="scientific">Legionella cardiaca</name>
    <dbReference type="NCBI Taxonomy" id="1071983"/>
    <lineage>
        <taxon>Bacteria</taxon>
        <taxon>Pseudomonadati</taxon>
        <taxon>Pseudomonadota</taxon>
        <taxon>Gammaproteobacteria</taxon>
        <taxon>Legionellales</taxon>
        <taxon>Legionellaceae</taxon>
        <taxon>Legionella</taxon>
    </lineage>
</organism>